<reference evidence="2 3" key="1">
    <citation type="submission" date="2021-01" db="EMBL/GenBank/DDBJ databases">
        <title>Whole genome shotgun sequence of Catellatospora bangladeshensis NBRC 107357.</title>
        <authorList>
            <person name="Komaki H."/>
            <person name="Tamura T."/>
        </authorList>
    </citation>
    <scope>NUCLEOTIDE SEQUENCE [LARGE SCALE GENOMIC DNA]</scope>
    <source>
        <strain evidence="2 3">NBRC 107357</strain>
    </source>
</reference>
<name>A0A8J3JI58_9ACTN</name>
<protein>
    <submittedName>
        <fullName evidence="2">Membrane protein</fullName>
    </submittedName>
</protein>
<evidence type="ECO:0000313" key="3">
    <source>
        <dbReference type="Proteomes" id="UP000601223"/>
    </source>
</evidence>
<feature type="transmembrane region" description="Helical" evidence="1">
    <location>
        <begin position="135"/>
        <end position="153"/>
    </location>
</feature>
<dbReference type="RefSeq" id="WP_203745255.1">
    <property type="nucleotide sequence ID" value="NZ_BONF01000011.1"/>
</dbReference>
<feature type="transmembrane region" description="Helical" evidence="1">
    <location>
        <begin position="159"/>
        <end position="181"/>
    </location>
</feature>
<feature type="transmembrane region" description="Helical" evidence="1">
    <location>
        <begin position="12"/>
        <end position="31"/>
    </location>
</feature>
<comment type="caution">
    <text evidence="2">The sequence shown here is derived from an EMBL/GenBank/DDBJ whole genome shotgun (WGS) entry which is preliminary data.</text>
</comment>
<accession>A0A8J3JI58</accession>
<feature type="transmembrane region" description="Helical" evidence="1">
    <location>
        <begin position="37"/>
        <end position="61"/>
    </location>
</feature>
<keyword evidence="1" id="KW-1133">Transmembrane helix</keyword>
<dbReference type="Proteomes" id="UP000601223">
    <property type="component" value="Unassembled WGS sequence"/>
</dbReference>
<dbReference type="AlphaFoldDB" id="A0A8J3JI58"/>
<sequence>MGEVIGELLPLALGVAISPIPIIAVIIMLLAPRAGAAAAGFLLGWVIGIMVAVVVFIALAGRTSIGSGGEPTTIASVIKLVLGLLLLGLAVWQWRSRPKPGEQPKMPMWLAAVDKITTGKAIGLGLLLSAGNVKNLPLLAAAGLVVGTAGLSAGGAALAVLIFAVIAVSTVAIPVIGYEFARDRMGPWLKRLHAWLAEHNAAVMTVLLAVIGAVLFGKGLGGLWH</sequence>
<keyword evidence="1" id="KW-0812">Transmembrane</keyword>
<evidence type="ECO:0000313" key="2">
    <source>
        <dbReference type="EMBL" id="GIF81083.1"/>
    </source>
</evidence>
<keyword evidence="1" id="KW-0472">Membrane</keyword>
<keyword evidence="3" id="KW-1185">Reference proteome</keyword>
<gene>
    <name evidence="2" type="ORF">Cba03nite_24320</name>
</gene>
<dbReference type="EMBL" id="BONF01000011">
    <property type="protein sequence ID" value="GIF81083.1"/>
    <property type="molecule type" value="Genomic_DNA"/>
</dbReference>
<evidence type="ECO:0000256" key="1">
    <source>
        <dbReference type="SAM" id="Phobius"/>
    </source>
</evidence>
<organism evidence="2 3">
    <name type="scientific">Catellatospora bangladeshensis</name>
    <dbReference type="NCBI Taxonomy" id="310355"/>
    <lineage>
        <taxon>Bacteria</taxon>
        <taxon>Bacillati</taxon>
        <taxon>Actinomycetota</taxon>
        <taxon>Actinomycetes</taxon>
        <taxon>Micromonosporales</taxon>
        <taxon>Micromonosporaceae</taxon>
        <taxon>Catellatospora</taxon>
    </lineage>
</organism>
<dbReference type="InterPro" id="IPR021315">
    <property type="entry name" value="Gap/Sap"/>
</dbReference>
<proteinExistence type="predicted"/>
<dbReference type="Pfam" id="PF11139">
    <property type="entry name" value="SfLAP"/>
    <property type="match status" value="1"/>
</dbReference>
<feature type="transmembrane region" description="Helical" evidence="1">
    <location>
        <begin position="73"/>
        <end position="94"/>
    </location>
</feature>
<feature type="transmembrane region" description="Helical" evidence="1">
    <location>
        <begin position="201"/>
        <end position="224"/>
    </location>
</feature>